<evidence type="ECO:0000313" key="3">
    <source>
        <dbReference type="Proteomes" id="UP000054359"/>
    </source>
</evidence>
<dbReference type="AlphaFoldDB" id="A0A087TG16"/>
<dbReference type="STRING" id="407821.A0A087TG16"/>
<feature type="non-terminal residue" evidence="2">
    <location>
        <position position="128"/>
    </location>
</feature>
<dbReference type="OrthoDB" id="6431163at2759"/>
<dbReference type="PANTHER" id="PTHR33327">
    <property type="entry name" value="ENDONUCLEASE"/>
    <property type="match status" value="1"/>
</dbReference>
<dbReference type="PANTHER" id="PTHR33327:SF3">
    <property type="entry name" value="RNA-DIRECTED DNA POLYMERASE"/>
    <property type="match status" value="1"/>
</dbReference>
<dbReference type="OMA" id="RFIENIW"/>
<keyword evidence="3" id="KW-1185">Reference proteome</keyword>
<feature type="domain" description="DUF7041" evidence="1">
    <location>
        <begin position="20"/>
        <end position="98"/>
    </location>
</feature>
<evidence type="ECO:0000313" key="2">
    <source>
        <dbReference type="EMBL" id="KFM64055.1"/>
    </source>
</evidence>
<dbReference type="Pfam" id="PF23055">
    <property type="entry name" value="DUF7041"/>
    <property type="match status" value="1"/>
</dbReference>
<protein>
    <recommendedName>
        <fullName evidence="1">DUF7041 domain-containing protein</fullName>
    </recommendedName>
</protein>
<evidence type="ECO:0000259" key="1">
    <source>
        <dbReference type="Pfam" id="PF23055"/>
    </source>
</evidence>
<proteinExistence type="predicted"/>
<dbReference type="EMBL" id="KK115049">
    <property type="protein sequence ID" value="KFM64055.1"/>
    <property type="molecule type" value="Genomic_DNA"/>
</dbReference>
<sequence>MVNSMANTEKTGNQSDGAIPFWIDKPEIWFYQIEIKFKINGISNEDTKFNYIVSEMEPKYVDTIWDIITGKTENKYSLAKERLLTIFKVNENKRIKRFFTGTEIGKMRPCHLLGKKKRNLWQLVIFLT</sequence>
<name>A0A087TG16_STEMI</name>
<dbReference type="InterPro" id="IPR055469">
    <property type="entry name" value="DUF7041"/>
</dbReference>
<organism evidence="2 3">
    <name type="scientific">Stegodyphus mimosarum</name>
    <name type="common">African social velvet spider</name>
    <dbReference type="NCBI Taxonomy" id="407821"/>
    <lineage>
        <taxon>Eukaryota</taxon>
        <taxon>Metazoa</taxon>
        <taxon>Ecdysozoa</taxon>
        <taxon>Arthropoda</taxon>
        <taxon>Chelicerata</taxon>
        <taxon>Arachnida</taxon>
        <taxon>Araneae</taxon>
        <taxon>Araneomorphae</taxon>
        <taxon>Entelegynae</taxon>
        <taxon>Eresoidea</taxon>
        <taxon>Eresidae</taxon>
        <taxon>Stegodyphus</taxon>
    </lineage>
</organism>
<reference evidence="2 3" key="1">
    <citation type="submission" date="2013-11" db="EMBL/GenBank/DDBJ databases">
        <title>Genome sequencing of Stegodyphus mimosarum.</title>
        <authorList>
            <person name="Bechsgaard J."/>
        </authorList>
    </citation>
    <scope>NUCLEOTIDE SEQUENCE [LARGE SCALE GENOMIC DNA]</scope>
</reference>
<dbReference type="Proteomes" id="UP000054359">
    <property type="component" value="Unassembled WGS sequence"/>
</dbReference>
<gene>
    <name evidence="2" type="ORF">X975_21916</name>
</gene>
<accession>A0A087TG16</accession>